<proteinExistence type="predicted"/>
<evidence type="ECO:0000313" key="2">
    <source>
        <dbReference type="Proteomes" id="UP000293092"/>
    </source>
</evidence>
<gene>
    <name evidence="1" type="ORF">CWI82_09205</name>
</gene>
<organism evidence="1 2">
    <name type="scientific">Pseudidiomarina tainanensis</name>
    <dbReference type="NCBI Taxonomy" id="502365"/>
    <lineage>
        <taxon>Bacteria</taxon>
        <taxon>Pseudomonadati</taxon>
        <taxon>Pseudomonadota</taxon>
        <taxon>Gammaproteobacteria</taxon>
        <taxon>Alteromonadales</taxon>
        <taxon>Idiomarinaceae</taxon>
        <taxon>Pseudidiomarina</taxon>
    </lineage>
</organism>
<sequence length="367" mass="40302">MSTDLSPLLQPFSCKSLQLRNRVAMAPMTRSFSPGNVPNDAVVKYYQRRAEGEVGLIITEGVEINHPGASGFPNVPKIYGEAMTEWRRVVDAVHAAGGQIIPQLWHVGAVRKPETDDAAPAYSPSGLFGPGKPSGVAMTKDDINDVIQAFAESAKQSKEAGFDGVEIHGAHGYLIDQFLWEGTNIREDEYGGSLENRARFACEIVKAVRAAVGEDFAIVFRFSQWKQQAYEAKLAETPEQLKQLLDLLVAAGVDVFHASTRRFWEPEFEGSDLNLAGWTQKLTGKPTISVGSVGLTEDFISGTFASDKPAVEKSGIDELVKRMGNHEFELIAVGRALLQDPYWLQKMRDGKEDEIKAFSKASLKELV</sequence>
<name>A0ACD2HG99_9GAMM</name>
<reference evidence="1" key="1">
    <citation type="submission" date="2017-11" db="EMBL/GenBank/DDBJ databases">
        <title>Comparative genomic and phylogenomic analyses of the family Idiomarinaceae.</title>
        <authorList>
            <person name="Liu Y."/>
            <person name="Shao Z."/>
        </authorList>
    </citation>
    <scope>NUCLEOTIDE SEQUENCE</scope>
    <source>
        <strain evidence="1">PIN1</strain>
    </source>
</reference>
<comment type="caution">
    <text evidence="1">The sequence shown here is derived from an EMBL/GenBank/DDBJ whole genome shotgun (WGS) entry which is preliminary data.</text>
</comment>
<evidence type="ECO:0000313" key="1">
    <source>
        <dbReference type="EMBL" id="RZQ55550.1"/>
    </source>
</evidence>
<dbReference type="Proteomes" id="UP000293092">
    <property type="component" value="Unassembled WGS sequence"/>
</dbReference>
<keyword evidence="2" id="KW-1185">Reference proteome</keyword>
<accession>A0ACD2HG99</accession>
<protein>
    <submittedName>
        <fullName evidence="1">12-oxophytodienoate reductase</fullName>
    </submittedName>
</protein>
<dbReference type="EMBL" id="PIQJ01000002">
    <property type="protein sequence ID" value="RZQ55550.1"/>
    <property type="molecule type" value="Genomic_DNA"/>
</dbReference>